<proteinExistence type="predicted"/>
<dbReference type="EMBL" id="JANHOG010000330">
    <property type="protein sequence ID" value="KAJ3555453.1"/>
    <property type="molecule type" value="Genomic_DNA"/>
</dbReference>
<comment type="caution">
    <text evidence="1">The sequence shown here is derived from an EMBL/GenBank/DDBJ whole genome shotgun (WGS) entry which is preliminary data.</text>
</comment>
<protein>
    <submittedName>
        <fullName evidence="1">Uncharacterized protein</fullName>
    </submittedName>
</protein>
<organism evidence="1 2">
    <name type="scientific">Phlebia brevispora</name>
    <dbReference type="NCBI Taxonomy" id="194682"/>
    <lineage>
        <taxon>Eukaryota</taxon>
        <taxon>Fungi</taxon>
        <taxon>Dikarya</taxon>
        <taxon>Basidiomycota</taxon>
        <taxon>Agaricomycotina</taxon>
        <taxon>Agaricomycetes</taxon>
        <taxon>Polyporales</taxon>
        <taxon>Meruliaceae</taxon>
        <taxon>Phlebia</taxon>
    </lineage>
</organism>
<name>A0ACC1T8A3_9APHY</name>
<gene>
    <name evidence="1" type="ORF">NM688_g2567</name>
</gene>
<reference evidence="1" key="1">
    <citation type="submission" date="2022-07" db="EMBL/GenBank/DDBJ databases">
        <title>Genome Sequence of Phlebia brevispora.</title>
        <authorList>
            <person name="Buettner E."/>
        </authorList>
    </citation>
    <scope>NUCLEOTIDE SEQUENCE</scope>
    <source>
        <strain evidence="1">MPL23</strain>
    </source>
</reference>
<evidence type="ECO:0000313" key="1">
    <source>
        <dbReference type="EMBL" id="KAJ3555453.1"/>
    </source>
</evidence>
<evidence type="ECO:0000313" key="2">
    <source>
        <dbReference type="Proteomes" id="UP001148662"/>
    </source>
</evidence>
<keyword evidence="2" id="KW-1185">Reference proteome</keyword>
<accession>A0ACC1T8A3</accession>
<dbReference type="Proteomes" id="UP001148662">
    <property type="component" value="Unassembled WGS sequence"/>
</dbReference>
<sequence>MSYVWNTFGDSVDEGGREVKNNLLPNAYGVVLDIGAGYGHTVKYLDLQKVTKYVALEPNVLMHDKIRKSAAKAGLTEETNTLLVLPYGAEDIPQILDALGGPHSVDTLVSILTLCSIPSPSSTIRELVEHVLKPGGQFLIYEHVLSPRNDVAWWQRLWTPVWRVAFDGCCLDRPTHLWIQDMDFWDTKELWGKDGEDEENLWWHQLKNVLDMLFAISHALQVALIPTMLELCKEPLRFRFLQLTEFRRVFMAHLWILYGPGIDGNDQPTRATLITPNAHGAVLDIGAGHGHVAKYLDRQKVARYIAMEPNPSMHDKIRELTGPLGFTEADSSLVILPYGAEQINLLVSALGEQQVDTMIAVGSLCSVPEPIATISALVVRLLKPGGELLFIEHVRSPRPDVAWWQAFWAPVWRNMMDGCTLGRPTDKWIDELDVWESKTAWTPPDQPEERFFWRRAGRYVKQHEQL</sequence>